<accession>A0ABT3HGC1</accession>
<sequence>MRLERNAIVLMLLPMLALLALVFIGPLLWFFAMSFGDLLERGLSGGLTYAAKVLSSRAVVDAFVTTLRISVIVTALCLLFSYPLAYFLTRASKLAFNLVILCVIVPYFTSVIVRTYAWMALLGSKGMVNETLIALGLTGQPLDLLYNERGILIGMTYVLMPYTVLTLYAAMKSIDPRLMQAARGMGASSFYAFWTIYFPLSIPGVVSGGLIVFILSLGYFITPALMGGPGDVMIAMQIQHEVEIMLNWPLAAILSLTLLAATLLLFAVYIRFGGLKSLIRSETQ</sequence>
<evidence type="ECO:0000256" key="6">
    <source>
        <dbReference type="ARBA" id="ARBA00022989"/>
    </source>
</evidence>
<dbReference type="InterPro" id="IPR000515">
    <property type="entry name" value="MetI-like"/>
</dbReference>
<dbReference type="InterPro" id="IPR035906">
    <property type="entry name" value="MetI-like_sf"/>
</dbReference>
<gene>
    <name evidence="10" type="ORF">M2319_003733</name>
</gene>
<proteinExistence type="inferred from homology"/>
<dbReference type="CDD" id="cd06261">
    <property type="entry name" value="TM_PBP2"/>
    <property type="match status" value="1"/>
</dbReference>
<dbReference type="Pfam" id="PF00528">
    <property type="entry name" value="BPD_transp_1"/>
    <property type="match status" value="1"/>
</dbReference>
<reference evidence="11" key="1">
    <citation type="submission" date="2023-07" db="EMBL/GenBank/DDBJ databases">
        <title>Genome sequencing of Purple Non-Sulfur Bacteria from various extreme environments.</title>
        <authorList>
            <person name="Mayer M."/>
        </authorList>
    </citation>
    <scope>NUCLEOTIDE SEQUENCE [LARGE SCALE GENOMIC DNA]</scope>
    <source>
        <strain evidence="11">DSM 17935</strain>
    </source>
</reference>
<comment type="subcellular location">
    <subcellularLocation>
        <location evidence="1 8">Cell membrane</location>
        <topology evidence="1 8">Multi-pass membrane protein</topology>
    </subcellularLocation>
</comment>
<dbReference type="Gene3D" id="1.10.3720.10">
    <property type="entry name" value="MetI-like"/>
    <property type="match status" value="1"/>
</dbReference>
<keyword evidence="4" id="KW-1003">Cell membrane</keyword>
<dbReference type="Proteomes" id="UP001209755">
    <property type="component" value="Unassembled WGS sequence"/>
</dbReference>
<organism evidence="10 11">
    <name type="scientific">Rhodobium gokarnense</name>
    <dbReference type="NCBI Taxonomy" id="364296"/>
    <lineage>
        <taxon>Bacteria</taxon>
        <taxon>Pseudomonadati</taxon>
        <taxon>Pseudomonadota</taxon>
        <taxon>Alphaproteobacteria</taxon>
        <taxon>Hyphomicrobiales</taxon>
        <taxon>Rhodobiaceae</taxon>
        <taxon>Rhodobium</taxon>
    </lineage>
</organism>
<feature type="transmembrane region" description="Helical" evidence="8">
    <location>
        <begin position="7"/>
        <end position="32"/>
    </location>
</feature>
<dbReference type="PRINTS" id="PR01692">
    <property type="entry name" value="LIPOCALINIMR"/>
</dbReference>
<name>A0ABT3HGC1_9HYPH</name>
<dbReference type="PANTHER" id="PTHR42929">
    <property type="entry name" value="INNER MEMBRANE ABC TRANSPORTER PERMEASE PROTEIN YDCU-RELATED-RELATED"/>
    <property type="match status" value="1"/>
</dbReference>
<evidence type="ECO:0000259" key="9">
    <source>
        <dbReference type="PROSITE" id="PS50928"/>
    </source>
</evidence>
<evidence type="ECO:0000256" key="1">
    <source>
        <dbReference type="ARBA" id="ARBA00004651"/>
    </source>
</evidence>
<dbReference type="PROSITE" id="PS50928">
    <property type="entry name" value="ABC_TM1"/>
    <property type="match status" value="1"/>
</dbReference>
<feature type="transmembrane region" description="Helical" evidence="8">
    <location>
        <begin position="151"/>
        <end position="170"/>
    </location>
</feature>
<dbReference type="PANTHER" id="PTHR42929:SF5">
    <property type="entry name" value="ABC TRANSPORTER PERMEASE PROTEIN"/>
    <property type="match status" value="1"/>
</dbReference>
<dbReference type="SUPFAM" id="SSF161098">
    <property type="entry name" value="MetI-like"/>
    <property type="match status" value="1"/>
</dbReference>
<keyword evidence="3 8" id="KW-0813">Transport</keyword>
<keyword evidence="6 8" id="KW-1133">Transmembrane helix</keyword>
<evidence type="ECO:0000313" key="10">
    <source>
        <dbReference type="EMBL" id="MCW2309379.1"/>
    </source>
</evidence>
<evidence type="ECO:0000256" key="3">
    <source>
        <dbReference type="ARBA" id="ARBA00022448"/>
    </source>
</evidence>
<feature type="domain" description="ABC transmembrane type-1" evidence="9">
    <location>
        <begin position="63"/>
        <end position="269"/>
    </location>
</feature>
<feature type="transmembrane region" description="Helical" evidence="8">
    <location>
        <begin position="250"/>
        <end position="270"/>
    </location>
</feature>
<evidence type="ECO:0000256" key="7">
    <source>
        <dbReference type="ARBA" id="ARBA00023136"/>
    </source>
</evidence>
<keyword evidence="7 8" id="KW-0472">Membrane</keyword>
<feature type="transmembrane region" description="Helical" evidence="8">
    <location>
        <begin position="62"/>
        <end position="82"/>
    </location>
</feature>
<feature type="transmembrane region" description="Helical" evidence="8">
    <location>
        <begin position="191"/>
        <end position="221"/>
    </location>
</feature>
<comment type="caution">
    <text evidence="10">The sequence shown here is derived from an EMBL/GenBank/DDBJ whole genome shotgun (WGS) entry which is preliminary data.</text>
</comment>
<protein>
    <submittedName>
        <fullName evidence="10">ABC-type spermidine/putrescine transport system permease subunit I</fullName>
    </submittedName>
</protein>
<comment type="similarity">
    <text evidence="2">Belongs to the binding-protein-dependent transport system permease family. CysTW subfamily.</text>
</comment>
<evidence type="ECO:0000256" key="4">
    <source>
        <dbReference type="ARBA" id="ARBA00022475"/>
    </source>
</evidence>
<keyword evidence="11" id="KW-1185">Reference proteome</keyword>
<dbReference type="RefSeq" id="WP_264602963.1">
    <property type="nucleotide sequence ID" value="NZ_JAOQNS010000012.1"/>
</dbReference>
<dbReference type="InterPro" id="IPR008075">
    <property type="entry name" value="LIMR"/>
</dbReference>
<dbReference type="EMBL" id="JAOQNS010000012">
    <property type="protein sequence ID" value="MCW2309379.1"/>
    <property type="molecule type" value="Genomic_DNA"/>
</dbReference>
<keyword evidence="5 8" id="KW-0812">Transmembrane</keyword>
<feature type="transmembrane region" description="Helical" evidence="8">
    <location>
        <begin position="94"/>
        <end position="117"/>
    </location>
</feature>
<evidence type="ECO:0000313" key="11">
    <source>
        <dbReference type="Proteomes" id="UP001209755"/>
    </source>
</evidence>
<evidence type="ECO:0000256" key="2">
    <source>
        <dbReference type="ARBA" id="ARBA00007069"/>
    </source>
</evidence>
<evidence type="ECO:0000256" key="5">
    <source>
        <dbReference type="ARBA" id="ARBA00022692"/>
    </source>
</evidence>
<evidence type="ECO:0000256" key="8">
    <source>
        <dbReference type="RuleBase" id="RU363032"/>
    </source>
</evidence>